<dbReference type="InterPro" id="IPR052517">
    <property type="entry name" value="GlcG_carb_metab_protein"/>
</dbReference>
<dbReference type="PANTHER" id="PTHR34309">
    <property type="entry name" value="SLR1406 PROTEIN"/>
    <property type="match status" value="1"/>
</dbReference>
<keyword evidence="2" id="KW-1185">Reference proteome</keyword>
<sequence>MSISRTQAVISLEGARRAIAGSFAKAEELGVPVNIAVADAAGNLVSFDRMDGAALMSASIAQDKAVSVVSFNGLPTHKWMELFAGDDESVGKGIPLRPGLVIFGGGIPIVVDGELIGAVGCSGGTSEEDRAIAEAGAAAVAA</sequence>
<dbReference type="SUPFAM" id="SSF143744">
    <property type="entry name" value="GlcG-like"/>
    <property type="match status" value="1"/>
</dbReference>
<name>A0A1G6GWJ4_9ACTN</name>
<dbReference type="STRING" id="1577474.GA0111570_105206"/>
<dbReference type="Pfam" id="PF03928">
    <property type="entry name" value="HbpS-like"/>
    <property type="match status" value="1"/>
</dbReference>
<evidence type="ECO:0000313" key="2">
    <source>
        <dbReference type="Proteomes" id="UP000199086"/>
    </source>
</evidence>
<dbReference type="Proteomes" id="UP000199086">
    <property type="component" value="Unassembled WGS sequence"/>
</dbReference>
<dbReference type="InterPro" id="IPR005624">
    <property type="entry name" value="PduO/GlcC-like"/>
</dbReference>
<organism evidence="1 2">
    <name type="scientific">Raineyella antarctica</name>
    <dbReference type="NCBI Taxonomy" id="1577474"/>
    <lineage>
        <taxon>Bacteria</taxon>
        <taxon>Bacillati</taxon>
        <taxon>Actinomycetota</taxon>
        <taxon>Actinomycetes</taxon>
        <taxon>Propionibacteriales</taxon>
        <taxon>Propionibacteriaceae</taxon>
        <taxon>Raineyella</taxon>
    </lineage>
</organism>
<dbReference type="EMBL" id="FMYF01000005">
    <property type="protein sequence ID" value="SDB86420.1"/>
    <property type="molecule type" value="Genomic_DNA"/>
</dbReference>
<dbReference type="PANTHER" id="PTHR34309:SF1">
    <property type="entry name" value="PROTEIN GLCG"/>
    <property type="match status" value="1"/>
</dbReference>
<gene>
    <name evidence="1" type="ORF">GA0111570_105206</name>
</gene>
<proteinExistence type="predicted"/>
<dbReference type="OrthoDB" id="3732157at2"/>
<dbReference type="RefSeq" id="WP_092609852.1">
    <property type="nucleotide sequence ID" value="NZ_FMYF01000005.1"/>
</dbReference>
<evidence type="ECO:0000313" key="1">
    <source>
        <dbReference type="EMBL" id="SDB86420.1"/>
    </source>
</evidence>
<accession>A0A1G6GWJ4</accession>
<dbReference type="AlphaFoldDB" id="A0A1G6GWJ4"/>
<dbReference type="InterPro" id="IPR038084">
    <property type="entry name" value="PduO/GlcC-like_sf"/>
</dbReference>
<reference evidence="1 2" key="1">
    <citation type="submission" date="2016-06" db="EMBL/GenBank/DDBJ databases">
        <authorList>
            <person name="Olsen C.W."/>
            <person name="Carey S."/>
            <person name="Hinshaw L."/>
            <person name="Karasin A.I."/>
        </authorList>
    </citation>
    <scope>NUCLEOTIDE SEQUENCE [LARGE SCALE GENOMIC DNA]</scope>
    <source>
        <strain evidence="1 2">LZ-22</strain>
    </source>
</reference>
<dbReference type="Gene3D" id="3.30.450.150">
    <property type="entry name" value="Haem-degrading domain"/>
    <property type="match status" value="1"/>
</dbReference>
<protein>
    <submittedName>
        <fullName evidence="1">Uncharacterized conserved protein GlcG, DUF336 family</fullName>
    </submittedName>
</protein>